<proteinExistence type="predicted"/>
<evidence type="ECO:0000259" key="3">
    <source>
        <dbReference type="PROSITE" id="PS51186"/>
    </source>
</evidence>
<dbReference type="PROSITE" id="PS51186">
    <property type="entry name" value="GNAT"/>
    <property type="match status" value="1"/>
</dbReference>
<sequence length="158" mass="17109">MNALRPYRASDWPEVLALWIEAWTRARADIDFSARAPWLAELFAKSLAEGARIVVAEDESGLAGFVLFDPARKWLEQIAVHPRAQGAGAARELIGHAKAACPAGLALSVNADNCRALAFYAREGFAKEAEGVNPLSGLPTLRLRWTPVTPSPAPQPPR</sequence>
<dbReference type="InterPro" id="IPR000182">
    <property type="entry name" value="GNAT_dom"/>
</dbReference>
<dbReference type="Proteomes" id="UP000198418">
    <property type="component" value="Unassembled WGS sequence"/>
</dbReference>
<organism evidence="4 5">
    <name type="scientific">Rhodoblastus acidophilus</name>
    <name type="common">Rhodopseudomonas acidophila</name>
    <dbReference type="NCBI Taxonomy" id="1074"/>
    <lineage>
        <taxon>Bacteria</taxon>
        <taxon>Pseudomonadati</taxon>
        <taxon>Pseudomonadota</taxon>
        <taxon>Alphaproteobacteria</taxon>
        <taxon>Hyphomicrobiales</taxon>
        <taxon>Rhodoblastaceae</taxon>
        <taxon>Rhodoblastus</taxon>
    </lineage>
</organism>
<protein>
    <submittedName>
        <fullName evidence="4">Acetyltransferase, GNAT family</fullName>
    </submittedName>
</protein>
<name>A0A212R4P7_RHOAC</name>
<dbReference type="PANTHER" id="PTHR43877:SF1">
    <property type="entry name" value="ACETYLTRANSFERASE"/>
    <property type="match status" value="1"/>
</dbReference>
<dbReference type="Pfam" id="PF00583">
    <property type="entry name" value="Acetyltransf_1"/>
    <property type="match status" value="1"/>
</dbReference>
<dbReference type="EMBL" id="FYDG01000002">
    <property type="protein sequence ID" value="SNB67054.1"/>
    <property type="molecule type" value="Genomic_DNA"/>
</dbReference>
<dbReference type="RefSeq" id="WP_088520068.1">
    <property type="nucleotide sequence ID" value="NZ_FYDG01000002.1"/>
</dbReference>
<feature type="domain" description="N-acetyltransferase" evidence="3">
    <location>
        <begin position="2"/>
        <end position="148"/>
    </location>
</feature>
<keyword evidence="1 4" id="KW-0808">Transferase</keyword>
<dbReference type="SUPFAM" id="SSF55729">
    <property type="entry name" value="Acyl-CoA N-acyltransferases (Nat)"/>
    <property type="match status" value="1"/>
</dbReference>
<reference evidence="5" key="1">
    <citation type="submission" date="2017-06" db="EMBL/GenBank/DDBJ databases">
        <authorList>
            <person name="Varghese N."/>
            <person name="Submissions S."/>
        </authorList>
    </citation>
    <scope>NUCLEOTIDE SEQUENCE [LARGE SCALE GENOMIC DNA]</scope>
    <source>
        <strain evidence="5">DSM 137</strain>
    </source>
</reference>
<gene>
    <name evidence="4" type="ORF">SAMN06265338_102589</name>
</gene>
<dbReference type="InterPro" id="IPR016181">
    <property type="entry name" value="Acyl_CoA_acyltransferase"/>
</dbReference>
<evidence type="ECO:0000313" key="5">
    <source>
        <dbReference type="Proteomes" id="UP000198418"/>
    </source>
</evidence>
<dbReference type="Gene3D" id="3.40.630.30">
    <property type="match status" value="1"/>
</dbReference>
<dbReference type="AlphaFoldDB" id="A0A212R4P7"/>
<accession>A0A212R4P7</accession>
<dbReference type="CDD" id="cd04301">
    <property type="entry name" value="NAT_SF"/>
    <property type="match status" value="1"/>
</dbReference>
<dbReference type="GO" id="GO:0016747">
    <property type="term" value="F:acyltransferase activity, transferring groups other than amino-acyl groups"/>
    <property type="evidence" value="ECO:0007669"/>
    <property type="project" value="InterPro"/>
</dbReference>
<dbReference type="InterPro" id="IPR050832">
    <property type="entry name" value="Bact_Acetyltransf"/>
</dbReference>
<evidence type="ECO:0000256" key="1">
    <source>
        <dbReference type="ARBA" id="ARBA00022679"/>
    </source>
</evidence>
<keyword evidence="5" id="KW-1185">Reference proteome</keyword>
<evidence type="ECO:0000313" key="4">
    <source>
        <dbReference type="EMBL" id="SNB67054.1"/>
    </source>
</evidence>
<dbReference type="OrthoDB" id="2135706at2"/>
<evidence type="ECO:0000256" key="2">
    <source>
        <dbReference type="ARBA" id="ARBA00023315"/>
    </source>
</evidence>
<keyword evidence="2" id="KW-0012">Acyltransferase</keyword>
<dbReference type="PANTHER" id="PTHR43877">
    <property type="entry name" value="AMINOALKYLPHOSPHONATE N-ACETYLTRANSFERASE-RELATED-RELATED"/>
    <property type="match status" value="1"/>
</dbReference>